<name>A0ABR1RZB0_9PEZI</name>
<dbReference type="PROSITE" id="PS00061">
    <property type="entry name" value="ADH_SHORT"/>
    <property type="match status" value="1"/>
</dbReference>
<feature type="compositionally biased region" description="Basic and acidic residues" evidence="5">
    <location>
        <begin position="285"/>
        <end position="294"/>
    </location>
</feature>
<dbReference type="PANTHER" id="PTHR43618">
    <property type="entry name" value="7-ALPHA-HYDROXYSTEROID DEHYDROGENASE"/>
    <property type="match status" value="1"/>
</dbReference>
<reference evidence="6 7" key="1">
    <citation type="submission" date="2023-01" db="EMBL/GenBank/DDBJ databases">
        <title>Analysis of 21 Apiospora genomes using comparative genomics revels a genus with tremendous synthesis potential of carbohydrate active enzymes and secondary metabolites.</title>
        <authorList>
            <person name="Sorensen T."/>
        </authorList>
    </citation>
    <scope>NUCLEOTIDE SEQUENCE [LARGE SCALE GENOMIC DNA]</scope>
    <source>
        <strain evidence="6 7">CBS 20057</strain>
    </source>
</reference>
<dbReference type="Gene3D" id="3.40.50.720">
    <property type="entry name" value="NAD(P)-binding Rossmann-like Domain"/>
    <property type="match status" value="1"/>
</dbReference>
<feature type="region of interest" description="Disordered" evidence="5">
    <location>
        <begin position="357"/>
        <end position="385"/>
    </location>
</feature>
<evidence type="ECO:0000256" key="1">
    <source>
        <dbReference type="ARBA" id="ARBA00006484"/>
    </source>
</evidence>
<feature type="compositionally biased region" description="Basic and acidic residues" evidence="5">
    <location>
        <begin position="365"/>
        <end position="377"/>
    </location>
</feature>
<keyword evidence="3" id="KW-0560">Oxidoreductase</keyword>
<dbReference type="PRINTS" id="PR00081">
    <property type="entry name" value="GDHRDH"/>
</dbReference>
<dbReference type="Proteomes" id="UP001396898">
    <property type="component" value="Unassembled WGS sequence"/>
</dbReference>
<evidence type="ECO:0000256" key="5">
    <source>
        <dbReference type="SAM" id="MobiDB-lite"/>
    </source>
</evidence>
<evidence type="ECO:0000313" key="6">
    <source>
        <dbReference type="EMBL" id="KAK8023266.1"/>
    </source>
</evidence>
<protein>
    <submittedName>
        <fullName evidence="6">Gluconate 5-dehydrogenase</fullName>
    </submittedName>
</protein>
<dbReference type="PRINTS" id="PR00080">
    <property type="entry name" value="SDRFAMILY"/>
</dbReference>
<accession>A0ABR1RZB0</accession>
<evidence type="ECO:0000256" key="3">
    <source>
        <dbReference type="ARBA" id="ARBA00023002"/>
    </source>
</evidence>
<feature type="region of interest" description="Disordered" evidence="5">
    <location>
        <begin position="275"/>
        <end position="332"/>
    </location>
</feature>
<keyword evidence="7" id="KW-1185">Reference proteome</keyword>
<evidence type="ECO:0000256" key="4">
    <source>
        <dbReference type="RuleBase" id="RU000363"/>
    </source>
</evidence>
<comment type="similarity">
    <text evidence="1 4">Belongs to the short-chain dehydrogenases/reductases (SDR) family.</text>
</comment>
<organism evidence="6 7">
    <name type="scientific">Apiospora marii</name>
    <dbReference type="NCBI Taxonomy" id="335849"/>
    <lineage>
        <taxon>Eukaryota</taxon>
        <taxon>Fungi</taxon>
        <taxon>Dikarya</taxon>
        <taxon>Ascomycota</taxon>
        <taxon>Pezizomycotina</taxon>
        <taxon>Sordariomycetes</taxon>
        <taxon>Xylariomycetidae</taxon>
        <taxon>Amphisphaeriales</taxon>
        <taxon>Apiosporaceae</taxon>
        <taxon>Apiospora</taxon>
    </lineage>
</organism>
<keyword evidence="2" id="KW-0521">NADP</keyword>
<dbReference type="InterPro" id="IPR052178">
    <property type="entry name" value="Sec_Metab_Biosynth_SDR"/>
</dbReference>
<dbReference type="SUPFAM" id="SSF51735">
    <property type="entry name" value="NAD(P)-binding Rossmann-fold domains"/>
    <property type="match status" value="1"/>
</dbReference>
<dbReference type="CDD" id="cd05233">
    <property type="entry name" value="SDR_c"/>
    <property type="match status" value="1"/>
</dbReference>
<evidence type="ECO:0000313" key="7">
    <source>
        <dbReference type="Proteomes" id="UP001396898"/>
    </source>
</evidence>
<dbReference type="EMBL" id="JAQQWI010000008">
    <property type="protein sequence ID" value="KAK8023266.1"/>
    <property type="molecule type" value="Genomic_DNA"/>
</dbReference>
<evidence type="ECO:0000256" key="2">
    <source>
        <dbReference type="ARBA" id="ARBA00022857"/>
    </source>
</evidence>
<dbReference type="Pfam" id="PF00106">
    <property type="entry name" value="adh_short"/>
    <property type="match status" value="1"/>
</dbReference>
<proteinExistence type="inferred from homology"/>
<feature type="compositionally biased region" description="Basic and acidic residues" evidence="5">
    <location>
        <begin position="322"/>
        <end position="331"/>
    </location>
</feature>
<comment type="caution">
    <text evidence="6">The sequence shown here is derived from an EMBL/GenBank/DDBJ whole genome shotgun (WGS) entry which is preliminary data.</text>
</comment>
<dbReference type="InterPro" id="IPR002347">
    <property type="entry name" value="SDR_fam"/>
</dbReference>
<dbReference type="PANTHER" id="PTHR43618:SF4">
    <property type="entry name" value="SHORT CHAIN DEHYDROGENASE_REDUCTASE FAMILY (AFU_ORTHOLOGUE AFUA_7G04540)"/>
    <property type="match status" value="1"/>
</dbReference>
<dbReference type="InterPro" id="IPR020904">
    <property type="entry name" value="Sc_DH/Rdtase_CS"/>
</dbReference>
<sequence>MISPASQRSAAAALRSSNTLKSGRVLASFCRTYSQATSNPTRQHTSPLITQNHRIQPTYTKSIAQIVRMASNSANANFSRDSLFDLTGHVALITGGGTGIGLMATQALVANGAKVYITGRTREKLDREDISNLAKEIEKRESGGLCILINNAGISTPTVSPESNSAEEMKRNLFDTENATFEDWRESYNTNVASLYFTTAAFLPLLQKSSEKHPGWSGTVINISSISGLIKTAQHHFAYNASKGAAVHLNRMLAAEVAGQGLKIRINSIAPGVFPSEMTAGESGEDQKSHIPKERVRRQGPRRPPGQGRGHGAGGAVLRRQPVPERADGGRGRYIARVPRHAVENCSPFFKHLRAVPRGQGKATRQADDRISEESPRRAHAGAGAVSQNSIGLSLMEALVAFIQQSSPK</sequence>
<dbReference type="InterPro" id="IPR036291">
    <property type="entry name" value="NAD(P)-bd_dom_sf"/>
</dbReference>
<gene>
    <name evidence="6" type="ORF">PG991_006505</name>
</gene>